<name>A0A9D2NTN0_9FIRM</name>
<dbReference type="Pfam" id="PF09951">
    <property type="entry name" value="Imm33"/>
    <property type="match status" value="1"/>
</dbReference>
<dbReference type="AlphaFoldDB" id="A0A9D2NTN0"/>
<comment type="caution">
    <text evidence="2">The sequence shown here is derived from an EMBL/GenBank/DDBJ whole genome shotgun (WGS) entry which is preliminary data.</text>
</comment>
<proteinExistence type="predicted"/>
<evidence type="ECO:0000313" key="3">
    <source>
        <dbReference type="Proteomes" id="UP000823894"/>
    </source>
</evidence>
<dbReference type="InterPro" id="IPR018689">
    <property type="entry name" value="Imm33_dom"/>
</dbReference>
<feature type="domain" description="Immunity protein Imm33" evidence="1">
    <location>
        <begin position="13"/>
        <end position="84"/>
    </location>
</feature>
<reference evidence="2" key="2">
    <citation type="submission" date="2021-04" db="EMBL/GenBank/DDBJ databases">
        <authorList>
            <person name="Gilroy R."/>
        </authorList>
    </citation>
    <scope>NUCLEOTIDE SEQUENCE</scope>
    <source>
        <strain evidence="2">ChiGjej1B1-1692</strain>
    </source>
</reference>
<dbReference type="Proteomes" id="UP000823894">
    <property type="component" value="Unassembled WGS sequence"/>
</dbReference>
<evidence type="ECO:0000259" key="1">
    <source>
        <dbReference type="Pfam" id="PF09951"/>
    </source>
</evidence>
<reference evidence="2" key="1">
    <citation type="journal article" date="2021" name="PeerJ">
        <title>Extensive microbial diversity within the chicken gut microbiome revealed by metagenomics and culture.</title>
        <authorList>
            <person name="Gilroy R."/>
            <person name="Ravi A."/>
            <person name="Getino M."/>
            <person name="Pursley I."/>
            <person name="Horton D.L."/>
            <person name="Alikhan N.F."/>
            <person name="Baker D."/>
            <person name="Gharbi K."/>
            <person name="Hall N."/>
            <person name="Watson M."/>
            <person name="Adriaenssens E.M."/>
            <person name="Foster-Nyarko E."/>
            <person name="Jarju S."/>
            <person name="Secka A."/>
            <person name="Antonio M."/>
            <person name="Oren A."/>
            <person name="Chaudhuri R.R."/>
            <person name="La Ragione R."/>
            <person name="Hildebrand F."/>
            <person name="Pallen M.J."/>
        </authorList>
    </citation>
    <scope>NUCLEOTIDE SEQUENCE</scope>
    <source>
        <strain evidence="2">ChiGjej1B1-1692</strain>
    </source>
</reference>
<evidence type="ECO:0000313" key="2">
    <source>
        <dbReference type="EMBL" id="HJC37684.1"/>
    </source>
</evidence>
<protein>
    <submittedName>
        <fullName evidence="2">DUF2185 domain-containing protein</fullName>
    </submittedName>
</protein>
<gene>
    <name evidence="2" type="ORF">H9757_01255</name>
</gene>
<sequence length="115" mass="13298">MKINNTAFGGFVVSENIIKGYPVRYSFREKSEIKELNGWTLYSSEDGDEFVSDSRNFKILNAESVYKFAPVMLEIFDAPYGTDLCWLYEAGVHTGFYDLKDDRETTIEEILQKQI</sequence>
<dbReference type="EMBL" id="DWWK01000015">
    <property type="protein sequence ID" value="HJC37684.1"/>
    <property type="molecule type" value="Genomic_DNA"/>
</dbReference>
<accession>A0A9D2NTN0</accession>
<organism evidence="2 3">
    <name type="scientific">Candidatus Mediterraneibacter faecigallinarum</name>
    <dbReference type="NCBI Taxonomy" id="2838669"/>
    <lineage>
        <taxon>Bacteria</taxon>
        <taxon>Bacillati</taxon>
        <taxon>Bacillota</taxon>
        <taxon>Clostridia</taxon>
        <taxon>Lachnospirales</taxon>
        <taxon>Lachnospiraceae</taxon>
        <taxon>Mediterraneibacter</taxon>
    </lineage>
</organism>